<dbReference type="SUPFAM" id="SSF57701">
    <property type="entry name" value="Zn2/Cys6 DNA-binding domain"/>
    <property type="match status" value="1"/>
</dbReference>
<evidence type="ECO:0000313" key="10">
    <source>
        <dbReference type="Proteomes" id="UP000288859"/>
    </source>
</evidence>
<dbReference type="InterPro" id="IPR016161">
    <property type="entry name" value="Ald_DH/histidinol_DH"/>
</dbReference>
<dbReference type="SMART" id="SM00066">
    <property type="entry name" value="GAL4"/>
    <property type="match status" value="1"/>
</dbReference>
<evidence type="ECO:0000313" key="9">
    <source>
        <dbReference type="EMBL" id="RVX73978.1"/>
    </source>
</evidence>
<dbReference type="GO" id="GO:0006351">
    <property type="term" value="P:DNA-templated transcription"/>
    <property type="evidence" value="ECO:0007669"/>
    <property type="project" value="InterPro"/>
</dbReference>
<keyword evidence="3" id="KW-0805">Transcription regulation</keyword>
<dbReference type="AlphaFoldDB" id="A0A438NE41"/>
<dbReference type="InterPro" id="IPR007219">
    <property type="entry name" value="XnlR_reg_dom"/>
</dbReference>
<evidence type="ECO:0000259" key="8">
    <source>
        <dbReference type="PROSITE" id="PS50048"/>
    </source>
</evidence>
<dbReference type="Gene3D" id="4.10.240.10">
    <property type="entry name" value="Zn(2)-C6 fungal-type DNA-binding domain"/>
    <property type="match status" value="1"/>
</dbReference>
<name>A0A438NE41_EXOME</name>
<dbReference type="PANTHER" id="PTHR43353:SF6">
    <property type="entry name" value="CYTOPLASMIC ALDEHYDE DEHYDROGENASE (EUROFUNG)"/>
    <property type="match status" value="1"/>
</dbReference>
<evidence type="ECO:0000256" key="4">
    <source>
        <dbReference type="ARBA" id="ARBA00023125"/>
    </source>
</evidence>
<dbReference type="GO" id="GO:0004777">
    <property type="term" value="F:succinate-semialdehyde dehydrogenase (NAD+) activity"/>
    <property type="evidence" value="ECO:0007669"/>
    <property type="project" value="TreeGrafter"/>
</dbReference>
<proteinExistence type="predicted"/>
<dbReference type="VEuPathDB" id="FungiDB:PV10_02381"/>
<dbReference type="GO" id="GO:0000981">
    <property type="term" value="F:DNA-binding transcription factor activity, RNA polymerase II-specific"/>
    <property type="evidence" value="ECO:0007669"/>
    <property type="project" value="InterPro"/>
</dbReference>
<dbReference type="EMBL" id="NAJM01000006">
    <property type="protein sequence ID" value="RVX73978.1"/>
    <property type="molecule type" value="Genomic_DNA"/>
</dbReference>
<evidence type="ECO:0000256" key="1">
    <source>
        <dbReference type="ARBA" id="ARBA00022723"/>
    </source>
</evidence>
<evidence type="ECO:0000256" key="2">
    <source>
        <dbReference type="ARBA" id="ARBA00023002"/>
    </source>
</evidence>
<dbReference type="SUPFAM" id="SSF53720">
    <property type="entry name" value="ALDH-like"/>
    <property type="match status" value="1"/>
</dbReference>
<dbReference type="VEuPathDB" id="FungiDB:PV10_02351"/>
<dbReference type="OrthoDB" id="4116913at2759"/>
<evidence type="ECO:0000256" key="6">
    <source>
        <dbReference type="ARBA" id="ARBA00023242"/>
    </source>
</evidence>
<dbReference type="PROSITE" id="PS00463">
    <property type="entry name" value="ZN2_CY6_FUNGAL_1"/>
    <property type="match status" value="1"/>
</dbReference>
<feature type="domain" description="Zn(2)-C6 fungal-type" evidence="8">
    <location>
        <begin position="30"/>
        <end position="60"/>
    </location>
</feature>
<dbReference type="PROSITE" id="PS50048">
    <property type="entry name" value="ZN2_CY6_FUNGAL_2"/>
    <property type="match status" value="1"/>
</dbReference>
<dbReference type="InterPro" id="IPR016163">
    <property type="entry name" value="Ald_DH_C"/>
</dbReference>
<dbReference type="Proteomes" id="UP000288859">
    <property type="component" value="Unassembled WGS sequence"/>
</dbReference>
<sequence>MSPASDSPVSDPPTSGSSGISTPPRRACHACDSCHRRKIKCDGGTPPCDWCRHHNVTCTFNRVKGGRRKRQAGSIKLRQKNIIQRIGRIEQILIENFRRREDETSQISIGVGAGTGTSVTNTTSSDPSVDTLGRIFLTSYKLGDINVFHGVPYMTQKGQKWIGFRHEDNAFNWPQIPLWQNHQTLFKPGSLPRPSMQDLPARPLVDALFAFYQSSGFAVQLPLVDPVLFALTIDEAYSSDITDERRAALLKAYIFAFLATGPLMGNQRPNLIPDTDARVYEVAEQLTPYIYAARASTEIVDTLVMLVVYHFSCGSIHAADISLSLASRLLFTMGAHLYPGKTMDESPEEQRDLETRAVLHRRDLFWMCFTLDMEITFRTGRPPIMTYTSCDLTFPAYYLKQISPGFTGVAKLPGDLRLSIIKSKAYEKLYSPHSLNNSDAEILRDIRELDDMLENWRLSLPLESRPTLSFSEDTNITRSPHITAADINPFLTRLEYHHCMTTIHQAGSRCKTWADNRMINQGLTTSMELALESSRSLLSYLNSMEPIFLPNLFWIILFYPISAALVLFSNILLNPLSASAACDLKQLGECLEIVTKKVQFNSGLSDSNLSHMKHVRCAAEEIYRMGQKAVAQAKQADVQGSSAASEALDRSEIAIVLDELDDMAGGTFPTTGRPKGAEQTPLFIMNGHQHIPEVPLWINGKEVTSDDTDRINVVSAERGKVVTSAHNATVKHAVSAAESAWDAFQSWKHSTPVSRRDIINRMKDLLIERKDELVAAQMEETSCAKSWAEFNIQYVTITLAEIAARVTVACAGVPPEVISVIQCDRDRSPAIVEALVSHKSIRKVEFIGSASVGRHIASLSGKYLKPVVMELGGKCPTIVLDDLNDEQLEEAASKAIRYAFMHHGQVCFSCERIIVQEKVSEKFISLLKQKASEFPKSTGVNERIANNAYNLLVDAQSKGAQFLFGKPEYLDKTSLAPVLLTGVTKDMKIWDEESFAPTTTVIVVKNDQEAVQVANETSYGLDAFVHTQDLKRALYFARQLDVGKMRVNGTAHEPTFPFTAVKNSGWGTNNAGAGIEEFLIRKGVIIDIKI</sequence>
<dbReference type="PANTHER" id="PTHR43353">
    <property type="entry name" value="SUCCINATE-SEMIALDEHYDE DEHYDROGENASE, MITOCHONDRIAL"/>
    <property type="match status" value="1"/>
</dbReference>
<keyword evidence="1" id="KW-0479">Metal-binding</keyword>
<keyword evidence="4" id="KW-0238">DNA-binding</keyword>
<dbReference type="InterPro" id="IPR050740">
    <property type="entry name" value="Aldehyde_DH_Superfamily"/>
</dbReference>
<dbReference type="Pfam" id="PF04082">
    <property type="entry name" value="Fungal_trans"/>
    <property type="match status" value="1"/>
</dbReference>
<dbReference type="GO" id="GO:0008270">
    <property type="term" value="F:zinc ion binding"/>
    <property type="evidence" value="ECO:0007669"/>
    <property type="project" value="InterPro"/>
</dbReference>
<keyword evidence="6" id="KW-0539">Nucleus</keyword>
<dbReference type="InterPro" id="IPR016162">
    <property type="entry name" value="Ald_DH_N"/>
</dbReference>
<accession>A0A438NE41</accession>
<gene>
    <name evidence="9" type="ORF">B0A52_02868</name>
</gene>
<dbReference type="CDD" id="cd00067">
    <property type="entry name" value="GAL4"/>
    <property type="match status" value="1"/>
</dbReference>
<feature type="region of interest" description="Disordered" evidence="7">
    <location>
        <begin position="1"/>
        <end position="26"/>
    </location>
</feature>
<organism evidence="9 10">
    <name type="scientific">Exophiala mesophila</name>
    <name type="common">Black yeast-like fungus</name>
    <dbReference type="NCBI Taxonomy" id="212818"/>
    <lineage>
        <taxon>Eukaryota</taxon>
        <taxon>Fungi</taxon>
        <taxon>Dikarya</taxon>
        <taxon>Ascomycota</taxon>
        <taxon>Pezizomycotina</taxon>
        <taxon>Eurotiomycetes</taxon>
        <taxon>Chaetothyriomycetidae</taxon>
        <taxon>Chaetothyriales</taxon>
        <taxon>Herpotrichiellaceae</taxon>
        <taxon>Exophiala</taxon>
    </lineage>
</organism>
<protein>
    <recommendedName>
        <fullName evidence="8">Zn(2)-C6 fungal-type domain-containing protein</fullName>
    </recommendedName>
</protein>
<dbReference type="InterPro" id="IPR036864">
    <property type="entry name" value="Zn2-C6_fun-type_DNA-bd_sf"/>
</dbReference>
<dbReference type="CDD" id="cd12148">
    <property type="entry name" value="fungal_TF_MHR"/>
    <property type="match status" value="1"/>
</dbReference>
<keyword evidence="2" id="KW-0560">Oxidoreductase</keyword>
<dbReference type="GO" id="GO:0003677">
    <property type="term" value="F:DNA binding"/>
    <property type="evidence" value="ECO:0007669"/>
    <property type="project" value="UniProtKB-KW"/>
</dbReference>
<dbReference type="GO" id="GO:0009450">
    <property type="term" value="P:gamma-aminobutyric acid catabolic process"/>
    <property type="evidence" value="ECO:0007669"/>
    <property type="project" value="TreeGrafter"/>
</dbReference>
<keyword evidence="5" id="KW-0804">Transcription</keyword>
<evidence type="ECO:0000256" key="3">
    <source>
        <dbReference type="ARBA" id="ARBA00023015"/>
    </source>
</evidence>
<dbReference type="Pfam" id="PF00172">
    <property type="entry name" value="Zn_clus"/>
    <property type="match status" value="1"/>
</dbReference>
<evidence type="ECO:0000256" key="5">
    <source>
        <dbReference type="ARBA" id="ARBA00023163"/>
    </source>
</evidence>
<reference evidence="9 10" key="1">
    <citation type="submission" date="2017-03" db="EMBL/GenBank/DDBJ databases">
        <title>Genomes of endolithic fungi from Antarctica.</title>
        <authorList>
            <person name="Coleine C."/>
            <person name="Masonjones S."/>
            <person name="Stajich J.E."/>
        </authorList>
    </citation>
    <scope>NUCLEOTIDE SEQUENCE [LARGE SCALE GENOMIC DNA]</scope>
    <source>
        <strain evidence="9 10">CCFEE 6314</strain>
    </source>
</reference>
<evidence type="ECO:0000256" key="7">
    <source>
        <dbReference type="SAM" id="MobiDB-lite"/>
    </source>
</evidence>
<dbReference type="SMART" id="SM00906">
    <property type="entry name" value="Fungal_trans"/>
    <property type="match status" value="1"/>
</dbReference>
<dbReference type="Gene3D" id="3.40.605.10">
    <property type="entry name" value="Aldehyde Dehydrogenase, Chain A, domain 1"/>
    <property type="match status" value="2"/>
</dbReference>
<feature type="compositionally biased region" description="Low complexity" evidence="7">
    <location>
        <begin position="1"/>
        <end position="24"/>
    </location>
</feature>
<dbReference type="Gene3D" id="3.40.309.10">
    <property type="entry name" value="Aldehyde Dehydrogenase, Chain A, domain 2"/>
    <property type="match status" value="1"/>
</dbReference>
<dbReference type="Pfam" id="PF00171">
    <property type="entry name" value="Aldedh"/>
    <property type="match status" value="2"/>
</dbReference>
<dbReference type="InterPro" id="IPR015590">
    <property type="entry name" value="Aldehyde_DH_dom"/>
</dbReference>
<dbReference type="InterPro" id="IPR001138">
    <property type="entry name" value="Zn2Cys6_DnaBD"/>
</dbReference>
<comment type="caution">
    <text evidence="9">The sequence shown here is derived from an EMBL/GenBank/DDBJ whole genome shotgun (WGS) entry which is preliminary data.</text>
</comment>